<organism evidence="1 2">
    <name type="scientific">Eubacterium ventriosum ATCC 27560</name>
    <dbReference type="NCBI Taxonomy" id="411463"/>
    <lineage>
        <taxon>Bacteria</taxon>
        <taxon>Bacillati</taxon>
        <taxon>Bacillota</taxon>
        <taxon>Clostridia</taxon>
        <taxon>Eubacteriales</taxon>
        <taxon>Eubacteriaceae</taxon>
        <taxon>Eubacterium</taxon>
    </lineage>
</organism>
<gene>
    <name evidence="1" type="ORF">EUBVEN_00007</name>
</gene>
<name>A5Z2Y3_9FIRM</name>
<accession>A5Z2Y3</accession>
<proteinExistence type="predicted"/>
<dbReference type="AlphaFoldDB" id="A5Z2Y3"/>
<dbReference type="EMBL" id="AAVL02000006">
    <property type="protein sequence ID" value="EDM52675.1"/>
    <property type="molecule type" value="Genomic_DNA"/>
</dbReference>
<reference evidence="1 2" key="1">
    <citation type="submission" date="2007-03" db="EMBL/GenBank/DDBJ databases">
        <authorList>
            <person name="Fulton L."/>
            <person name="Clifton S."/>
            <person name="Fulton B."/>
            <person name="Xu J."/>
            <person name="Minx P."/>
            <person name="Pepin K.H."/>
            <person name="Johnson M."/>
            <person name="Thiruvilangam P."/>
            <person name="Bhonagiri V."/>
            <person name="Nash W.E."/>
            <person name="Mardis E.R."/>
            <person name="Wilson R.K."/>
        </authorList>
    </citation>
    <scope>NUCLEOTIDE SEQUENCE [LARGE SCALE GENOMIC DNA]</scope>
    <source>
        <strain evidence="1 2">ATCC 27560</strain>
    </source>
</reference>
<dbReference type="HOGENOM" id="CLU_2897490_0_0_9"/>
<sequence length="62" mass="7427">MHFSLHEAGYKDVYVAHDSEHAWVELNGKVYDALFARAKDYNKYYNLSYKNYNCHPVDKRKI</sequence>
<comment type="caution">
    <text evidence="1">The sequence shown here is derived from an EMBL/GenBank/DDBJ whole genome shotgun (WGS) entry which is preliminary data.</text>
</comment>
<protein>
    <submittedName>
        <fullName evidence="1">Uncharacterized protein</fullName>
    </submittedName>
</protein>
<evidence type="ECO:0000313" key="1">
    <source>
        <dbReference type="EMBL" id="EDM52675.1"/>
    </source>
</evidence>
<reference evidence="1 2" key="2">
    <citation type="submission" date="2007-04" db="EMBL/GenBank/DDBJ databases">
        <title>Draft genome sequence of Eubacterium ventriosum (ATCC 27560).</title>
        <authorList>
            <person name="Sudarsanam P."/>
            <person name="Ley R."/>
            <person name="Guruge J."/>
            <person name="Turnbaugh P.J."/>
            <person name="Mahowald M."/>
            <person name="Liep D."/>
            <person name="Gordon J."/>
        </authorList>
    </citation>
    <scope>NUCLEOTIDE SEQUENCE [LARGE SCALE GENOMIC DNA]</scope>
    <source>
        <strain evidence="1 2">ATCC 27560</strain>
    </source>
</reference>
<evidence type="ECO:0000313" key="2">
    <source>
        <dbReference type="Proteomes" id="UP000006000"/>
    </source>
</evidence>
<dbReference type="Proteomes" id="UP000006000">
    <property type="component" value="Unassembled WGS sequence"/>
</dbReference>